<sequence length="52" mass="5517">MHDGQYGSSALIDVTHVSLRHLQDMESAALRAAVASCLGDDKEQVAAFSNSI</sequence>
<protein>
    <recommendedName>
        <fullName evidence="3">FXSXX-COOH protein</fullName>
    </recommendedName>
</protein>
<name>A0A931ACM7_9ACTN</name>
<comment type="caution">
    <text evidence="1">The sequence shown here is derived from an EMBL/GenBank/DDBJ whole genome shotgun (WGS) entry which is preliminary data.</text>
</comment>
<dbReference type="Proteomes" id="UP000605361">
    <property type="component" value="Unassembled WGS sequence"/>
</dbReference>
<dbReference type="RefSeq" id="WP_195896686.1">
    <property type="nucleotide sequence ID" value="NZ_JADOGI010000051.1"/>
</dbReference>
<keyword evidence="2" id="KW-1185">Reference proteome</keyword>
<gene>
    <name evidence="1" type="ORF">ITP53_18695</name>
</gene>
<evidence type="ECO:0000313" key="2">
    <source>
        <dbReference type="Proteomes" id="UP000605361"/>
    </source>
</evidence>
<dbReference type="AlphaFoldDB" id="A0A931ACM7"/>
<evidence type="ECO:0000313" key="1">
    <source>
        <dbReference type="EMBL" id="MBF8187724.1"/>
    </source>
</evidence>
<evidence type="ECO:0008006" key="3">
    <source>
        <dbReference type="Google" id="ProtNLM"/>
    </source>
</evidence>
<dbReference type="EMBL" id="JADOGI010000051">
    <property type="protein sequence ID" value="MBF8187724.1"/>
    <property type="molecule type" value="Genomic_DNA"/>
</dbReference>
<organism evidence="1 2">
    <name type="scientific">Nonomuraea cypriaca</name>
    <dbReference type="NCBI Taxonomy" id="1187855"/>
    <lineage>
        <taxon>Bacteria</taxon>
        <taxon>Bacillati</taxon>
        <taxon>Actinomycetota</taxon>
        <taxon>Actinomycetes</taxon>
        <taxon>Streptosporangiales</taxon>
        <taxon>Streptosporangiaceae</taxon>
        <taxon>Nonomuraea</taxon>
    </lineage>
</organism>
<proteinExistence type="predicted"/>
<accession>A0A931ACM7</accession>
<reference evidence="1" key="1">
    <citation type="submission" date="2020-11" db="EMBL/GenBank/DDBJ databases">
        <title>Whole-genome analyses of Nonomuraea sp. K274.</title>
        <authorList>
            <person name="Veyisoglu A."/>
        </authorList>
    </citation>
    <scope>NUCLEOTIDE SEQUENCE</scope>
    <source>
        <strain evidence="1">K274</strain>
    </source>
</reference>